<evidence type="ECO:0000259" key="1">
    <source>
        <dbReference type="Pfam" id="PF07727"/>
    </source>
</evidence>
<dbReference type="InterPro" id="IPR013103">
    <property type="entry name" value="RVT_2"/>
</dbReference>
<dbReference type="SUPFAM" id="SSF56672">
    <property type="entry name" value="DNA/RNA polymerases"/>
    <property type="match status" value="1"/>
</dbReference>
<name>A0ABY9CMU4_VITVI</name>
<keyword evidence="3" id="KW-1185">Reference proteome</keyword>
<evidence type="ECO:0000313" key="3">
    <source>
        <dbReference type="Proteomes" id="UP001227230"/>
    </source>
</evidence>
<organism evidence="2 3">
    <name type="scientific">Vitis vinifera</name>
    <name type="common">Grape</name>
    <dbReference type="NCBI Taxonomy" id="29760"/>
    <lineage>
        <taxon>Eukaryota</taxon>
        <taxon>Viridiplantae</taxon>
        <taxon>Streptophyta</taxon>
        <taxon>Embryophyta</taxon>
        <taxon>Tracheophyta</taxon>
        <taxon>Spermatophyta</taxon>
        <taxon>Magnoliopsida</taxon>
        <taxon>eudicotyledons</taxon>
        <taxon>Gunneridae</taxon>
        <taxon>Pentapetalae</taxon>
        <taxon>rosids</taxon>
        <taxon>Vitales</taxon>
        <taxon>Vitaceae</taxon>
        <taxon>Viteae</taxon>
        <taxon>Vitis</taxon>
    </lineage>
</organism>
<proteinExistence type="predicted"/>
<sequence>MIFEFEALQRNHTWSLVPLPERRIPIGCRWVYRVKENPNGGVEKYKARLVAKGFHQQAGFDFNETFSPIVKPTTIRIVLTIALSRGWSVRQLDINDAFLNGILQEEVFMSQPQGFVDEKHPKYVCRLHKALYGLKQAPRAWFERLHKALLQFGFVSSKADQSLFFRITSTHTTYILVFVDDILITGSNADVVTTLIKLLDVKFSLKDLGEITYFLGIQVTHTVNGFHLSQHKYIRDFLVKTKMLQAKGLSTPMTSGLNISS</sequence>
<dbReference type="EMBL" id="CP126657">
    <property type="protein sequence ID" value="WJZ95995.1"/>
    <property type="molecule type" value="Genomic_DNA"/>
</dbReference>
<dbReference type="PANTHER" id="PTHR43383:SF2">
    <property type="entry name" value="AMIDOHYDROLASE 2 FAMILY PROTEIN"/>
    <property type="match status" value="1"/>
</dbReference>
<dbReference type="Pfam" id="PF07727">
    <property type="entry name" value="RVT_2"/>
    <property type="match status" value="1"/>
</dbReference>
<feature type="domain" description="Reverse transcriptase Ty1/copia-type" evidence="1">
    <location>
        <begin position="11"/>
        <end position="254"/>
    </location>
</feature>
<protein>
    <recommendedName>
        <fullName evidence="1">Reverse transcriptase Ty1/copia-type domain-containing protein</fullName>
    </recommendedName>
</protein>
<gene>
    <name evidence="2" type="ORF">VitviT2T_014725</name>
</gene>
<dbReference type="PANTHER" id="PTHR43383">
    <property type="entry name" value="NODULIN 6"/>
    <property type="match status" value="1"/>
</dbReference>
<dbReference type="InterPro" id="IPR043502">
    <property type="entry name" value="DNA/RNA_pol_sf"/>
</dbReference>
<dbReference type="Proteomes" id="UP001227230">
    <property type="component" value="Chromosome 10"/>
</dbReference>
<reference evidence="2 3" key="1">
    <citation type="journal article" date="2023" name="Hortic Res">
        <title>The complete reference genome for grapevine (Vitis vinifera L.) genetics and breeding.</title>
        <authorList>
            <person name="Shi X."/>
            <person name="Cao S."/>
            <person name="Wang X."/>
            <person name="Huang S."/>
            <person name="Wang Y."/>
            <person name="Liu Z."/>
            <person name="Liu W."/>
            <person name="Leng X."/>
            <person name="Peng Y."/>
            <person name="Wang N."/>
            <person name="Wang Y."/>
            <person name="Ma Z."/>
            <person name="Xu X."/>
            <person name="Zhang F."/>
            <person name="Xue H."/>
            <person name="Zhong H."/>
            <person name="Wang Y."/>
            <person name="Zhang K."/>
            <person name="Velt A."/>
            <person name="Avia K."/>
            <person name="Holtgrawe D."/>
            <person name="Grimplet J."/>
            <person name="Matus J.T."/>
            <person name="Ware D."/>
            <person name="Wu X."/>
            <person name="Wang H."/>
            <person name="Liu C."/>
            <person name="Fang Y."/>
            <person name="Rustenholz C."/>
            <person name="Cheng Z."/>
            <person name="Xiao H."/>
            <person name="Zhou Y."/>
        </authorList>
    </citation>
    <scope>NUCLEOTIDE SEQUENCE [LARGE SCALE GENOMIC DNA]</scope>
    <source>
        <strain evidence="3">cv. Pinot noir / PN40024</strain>
        <tissue evidence="2">Leaf</tissue>
    </source>
</reference>
<evidence type="ECO:0000313" key="2">
    <source>
        <dbReference type="EMBL" id="WJZ95995.1"/>
    </source>
</evidence>
<accession>A0ABY9CMU4</accession>